<comment type="caution">
    <text evidence="2">The sequence shown here is derived from an EMBL/GenBank/DDBJ whole genome shotgun (WGS) entry which is preliminary data.</text>
</comment>
<dbReference type="AlphaFoldDB" id="A0A369MEU5"/>
<gene>
    <name evidence="2" type="ORF">C1875_08580</name>
</gene>
<feature type="transmembrane region" description="Helical" evidence="1">
    <location>
        <begin position="84"/>
        <end position="111"/>
    </location>
</feature>
<feature type="transmembrane region" description="Helical" evidence="1">
    <location>
        <begin position="190"/>
        <end position="221"/>
    </location>
</feature>
<dbReference type="RefSeq" id="WP_114533925.1">
    <property type="nucleotide sequence ID" value="NZ_JADNER010000012.1"/>
</dbReference>
<feature type="transmembrane region" description="Helical" evidence="1">
    <location>
        <begin position="131"/>
        <end position="153"/>
    </location>
</feature>
<name>A0A369MEU5_EGGLN</name>
<feature type="transmembrane region" description="Helical" evidence="1">
    <location>
        <begin position="160"/>
        <end position="178"/>
    </location>
</feature>
<keyword evidence="1" id="KW-0472">Membrane</keyword>
<dbReference type="Pfam" id="PF13346">
    <property type="entry name" value="ABC2_membrane_5"/>
    <property type="match status" value="1"/>
</dbReference>
<protein>
    <submittedName>
        <fullName evidence="2">ABC-2 transporter permease</fullName>
    </submittedName>
</protein>
<sequence>MKTMMLADFLALAKSLRKWALLYVLLAFGMCLVFGGTPALILFISFPFAHTVLAPMLMRDQDRGWNAFRQALPLSRTDVVAGRYASIAIVVTASVSLGAAIYMISCVINVIVPGLPLIAHFTQGFDAPGLISFSAATFSITLAAFGLSLPFMFSDNHRKAINYIPFAFMLALMGWIYIFRSMNFDAFLPFVGRIVVAAQSLGGALVVGGCVTAAALALYVVSERAAVRGYATRDL</sequence>
<keyword evidence="1" id="KW-1133">Transmembrane helix</keyword>
<dbReference type="EMBL" id="PPTU01000011">
    <property type="protein sequence ID" value="RDB70033.1"/>
    <property type="molecule type" value="Genomic_DNA"/>
</dbReference>
<keyword evidence="1" id="KW-0812">Transmembrane</keyword>
<evidence type="ECO:0000256" key="1">
    <source>
        <dbReference type="SAM" id="Phobius"/>
    </source>
</evidence>
<evidence type="ECO:0000313" key="2">
    <source>
        <dbReference type="EMBL" id="RDB70033.1"/>
    </source>
</evidence>
<evidence type="ECO:0000313" key="3">
    <source>
        <dbReference type="Proteomes" id="UP000253970"/>
    </source>
</evidence>
<reference evidence="2 3" key="1">
    <citation type="journal article" date="2018" name="Elife">
        <title>Discovery and characterization of a prevalent human gut bacterial enzyme sufficient for the inactivation of a family of plant toxins.</title>
        <authorList>
            <person name="Koppel N."/>
            <person name="Bisanz J.E."/>
            <person name="Pandelia M.E."/>
            <person name="Turnbaugh P.J."/>
            <person name="Balskus E.P."/>
        </authorList>
    </citation>
    <scope>NUCLEOTIDE SEQUENCE [LARGE SCALE GENOMIC DNA]</scope>
    <source>
        <strain evidence="2 3">W1 BHI 6</strain>
    </source>
</reference>
<dbReference type="InterPro" id="IPR025699">
    <property type="entry name" value="ABC2_memb-like"/>
</dbReference>
<accession>A0A369MEU5</accession>
<organism evidence="2 3">
    <name type="scientific">Eggerthella lenta</name>
    <name type="common">Eubacterium lentum</name>
    <dbReference type="NCBI Taxonomy" id="84112"/>
    <lineage>
        <taxon>Bacteria</taxon>
        <taxon>Bacillati</taxon>
        <taxon>Actinomycetota</taxon>
        <taxon>Coriobacteriia</taxon>
        <taxon>Eggerthellales</taxon>
        <taxon>Eggerthellaceae</taxon>
        <taxon>Eggerthella</taxon>
    </lineage>
</organism>
<feature type="transmembrane region" description="Helical" evidence="1">
    <location>
        <begin position="20"/>
        <end position="49"/>
    </location>
</feature>
<dbReference type="Proteomes" id="UP000253970">
    <property type="component" value="Unassembled WGS sequence"/>
</dbReference>
<proteinExistence type="predicted"/>